<reference evidence="2" key="1">
    <citation type="journal article" date="2021" name="PeerJ">
        <title>Extensive microbial diversity within the chicken gut microbiome revealed by metagenomics and culture.</title>
        <authorList>
            <person name="Gilroy R."/>
            <person name="Ravi A."/>
            <person name="Getino M."/>
            <person name="Pursley I."/>
            <person name="Horton D.L."/>
            <person name="Alikhan N.F."/>
            <person name="Baker D."/>
            <person name="Gharbi K."/>
            <person name="Hall N."/>
            <person name="Watson M."/>
            <person name="Adriaenssens E.M."/>
            <person name="Foster-Nyarko E."/>
            <person name="Jarju S."/>
            <person name="Secka A."/>
            <person name="Antonio M."/>
            <person name="Oren A."/>
            <person name="Chaudhuri R.R."/>
            <person name="La Ragione R."/>
            <person name="Hildebrand F."/>
            <person name="Pallen M.J."/>
        </authorList>
    </citation>
    <scope>NUCLEOTIDE SEQUENCE</scope>
    <source>
        <strain evidence="2">CHK173-259</strain>
    </source>
</reference>
<dbReference type="AlphaFoldDB" id="A0A9D1U4D9"/>
<proteinExistence type="predicted"/>
<protein>
    <submittedName>
        <fullName evidence="2">Uncharacterized protein</fullName>
    </submittedName>
</protein>
<dbReference type="EMBL" id="DXGJ01000029">
    <property type="protein sequence ID" value="HIW71788.1"/>
    <property type="molecule type" value="Genomic_DNA"/>
</dbReference>
<accession>A0A9D1U4D9</accession>
<keyword evidence="1" id="KW-0732">Signal</keyword>
<organism evidence="2 3">
    <name type="scientific">Candidatus Levilactobacillus faecigallinarum</name>
    <dbReference type="NCBI Taxonomy" id="2838638"/>
    <lineage>
        <taxon>Bacteria</taxon>
        <taxon>Bacillati</taxon>
        <taxon>Bacillota</taxon>
        <taxon>Bacilli</taxon>
        <taxon>Lactobacillales</taxon>
        <taxon>Lactobacillaceae</taxon>
        <taxon>Levilactobacillus</taxon>
    </lineage>
</organism>
<name>A0A9D1U4D9_9LACO</name>
<evidence type="ECO:0000256" key="1">
    <source>
        <dbReference type="SAM" id="SignalP"/>
    </source>
</evidence>
<evidence type="ECO:0000313" key="3">
    <source>
        <dbReference type="Proteomes" id="UP000886822"/>
    </source>
</evidence>
<reference evidence="2" key="2">
    <citation type="submission" date="2021-04" db="EMBL/GenBank/DDBJ databases">
        <authorList>
            <person name="Gilroy R."/>
        </authorList>
    </citation>
    <scope>NUCLEOTIDE SEQUENCE</scope>
    <source>
        <strain evidence="2">CHK173-259</strain>
    </source>
</reference>
<comment type="caution">
    <text evidence="2">The sequence shown here is derived from an EMBL/GenBank/DDBJ whole genome shotgun (WGS) entry which is preliminary data.</text>
</comment>
<evidence type="ECO:0000313" key="2">
    <source>
        <dbReference type="EMBL" id="HIW71788.1"/>
    </source>
</evidence>
<gene>
    <name evidence="2" type="ORF">H9875_04085</name>
</gene>
<feature type="signal peptide" evidence="1">
    <location>
        <begin position="1"/>
        <end position="21"/>
    </location>
</feature>
<sequence length="83" mass="9503">MKVLRKTALIVVSTLTLTGMLAPVTEPLVTAQAKSSRVYIAPYQGKKYHFNKRCRDLRKARTLKKVSVKWAKQHGYKACKIER</sequence>
<dbReference type="Proteomes" id="UP000886822">
    <property type="component" value="Unassembled WGS sequence"/>
</dbReference>
<feature type="chain" id="PRO_5039204666" evidence="1">
    <location>
        <begin position="22"/>
        <end position="83"/>
    </location>
</feature>